<evidence type="ECO:0000313" key="1">
    <source>
        <dbReference type="EnsemblMetazoa" id="SMAR015276-PA"/>
    </source>
</evidence>
<organism evidence="1 2">
    <name type="scientific">Strigamia maritima</name>
    <name type="common">European centipede</name>
    <name type="synonym">Geophilus maritimus</name>
    <dbReference type="NCBI Taxonomy" id="126957"/>
    <lineage>
        <taxon>Eukaryota</taxon>
        <taxon>Metazoa</taxon>
        <taxon>Ecdysozoa</taxon>
        <taxon>Arthropoda</taxon>
        <taxon>Myriapoda</taxon>
        <taxon>Chilopoda</taxon>
        <taxon>Pleurostigmophora</taxon>
        <taxon>Geophilomorpha</taxon>
        <taxon>Linotaeniidae</taxon>
        <taxon>Strigamia</taxon>
    </lineage>
</organism>
<dbReference type="HOGENOM" id="CLU_1020541_0_0_1"/>
<accession>T1JN47</accession>
<dbReference type="AlphaFoldDB" id="T1JN47"/>
<evidence type="ECO:0000313" key="2">
    <source>
        <dbReference type="Proteomes" id="UP000014500"/>
    </source>
</evidence>
<reference evidence="2" key="1">
    <citation type="submission" date="2011-05" db="EMBL/GenBank/DDBJ databases">
        <authorList>
            <person name="Richards S.R."/>
            <person name="Qu J."/>
            <person name="Jiang H."/>
            <person name="Jhangiani S.N."/>
            <person name="Agravi P."/>
            <person name="Goodspeed R."/>
            <person name="Gross S."/>
            <person name="Mandapat C."/>
            <person name="Jackson L."/>
            <person name="Mathew T."/>
            <person name="Pu L."/>
            <person name="Thornton R."/>
            <person name="Saada N."/>
            <person name="Wilczek-Boney K.B."/>
            <person name="Lee S."/>
            <person name="Kovar C."/>
            <person name="Wu Y."/>
            <person name="Scherer S.E."/>
            <person name="Worley K.C."/>
            <person name="Muzny D.M."/>
            <person name="Gibbs R."/>
        </authorList>
    </citation>
    <scope>NUCLEOTIDE SEQUENCE</scope>
    <source>
        <strain evidence="2">Brora</strain>
    </source>
</reference>
<name>T1JN47_STRMM</name>
<protein>
    <submittedName>
        <fullName evidence="1">Uncharacterized protein</fullName>
    </submittedName>
</protein>
<sequence length="273" mass="31022">MNVQQVRCSFWPKPVSTYQFDFRGVSYAFHINNQIKPERTTTKFSFPGVSVGYKDIMDMTYTTSSQTFYPPIRNFYRRKPTDQAPTARNLLTTSHISHRETIDLPQILHWKYLNEAVTEPKIEPVKTKPDINERGTPLQWSRLPKEGCRAPEPISPCKIAVRPPSKCDCPSSCCTRIACRTDTPVCICGVPCTEPTGNPVICNACLCYVFPGNPKAFSTRHFCPRTQSEALECPECKSVLPKDPMEEKEENYFPANFNVPKTSVPIFQKVIKS</sequence>
<dbReference type="EMBL" id="JH430232">
    <property type="status" value="NOT_ANNOTATED_CDS"/>
    <property type="molecule type" value="Genomic_DNA"/>
</dbReference>
<reference evidence="1" key="2">
    <citation type="submission" date="2015-02" db="UniProtKB">
        <authorList>
            <consortium name="EnsemblMetazoa"/>
        </authorList>
    </citation>
    <scope>IDENTIFICATION</scope>
</reference>
<keyword evidence="2" id="KW-1185">Reference proteome</keyword>
<proteinExistence type="predicted"/>
<dbReference type="Proteomes" id="UP000014500">
    <property type="component" value="Unassembled WGS sequence"/>
</dbReference>
<dbReference type="EnsemblMetazoa" id="SMAR015276-RA">
    <property type="protein sequence ID" value="SMAR015276-PA"/>
    <property type="gene ID" value="SMAR015276"/>
</dbReference>